<protein>
    <submittedName>
        <fullName evidence="1">Methionine synthase</fullName>
    </submittedName>
</protein>
<dbReference type="KEGG" id="cliz:G7Y31_04885"/>
<organism evidence="1 2">
    <name type="scientific">Corynebacterium lizhenjunii</name>
    <dbReference type="NCBI Taxonomy" id="2709394"/>
    <lineage>
        <taxon>Bacteria</taxon>
        <taxon>Bacillati</taxon>
        <taxon>Actinomycetota</taxon>
        <taxon>Actinomycetes</taxon>
        <taxon>Mycobacteriales</taxon>
        <taxon>Corynebacteriaceae</taxon>
        <taxon>Corynebacterium</taxon>
    </lineage>
</organism>
<reference evidence="1 2" key="1">
    <citation type="submission" date="2020-11" db="EMBL/GenBank/DDBJ databases">
        <title>Corynebacterium sp. ZJ-599.</title>
        <authorList>
            <person name="Zhou J."/>
        </authorList>
    </citation>
    <scope>NUCLEOTIDE SEQUENCE [LARGE SCALE GENOMIC DNA]</scope>
    <source>
        <strain evidence="1 2">ZJ-599</strain>
    </source>
</reference>
<name>A0A7T0KHW9_9CORY</name>
<dbReference type="SUPFAM" id="SSF51726">
    <property type="entry name" value="UROD/MetE-like"/>
    <property type="match status" value="1"/>
</dbReference>
<sequence>MTGFALGPMPGTSMAQAADIIIGESGHFPAFPQLPQRGLGSDAVGRTAGLLEGLAVERGPRSWRLSNRPQLFTHRLWDRLDRDLDEVQAVWGESVPLLKVQVLGPWSLAAALELANGHRAITDRGALEDLTAALQEGIGKHVHDIARRFNGQVRVQLDEPALPAILAGRIPGTTDFDSIPAVAAEVALERLARFGADFLHTAPLWELAPAATTLLTAFDGLDNSRDLDGLGQWLSAGGRVGLGIAGRDARAEAIALARHFDQMGLPRELLVEQVDVYPVLADAARLREVVATAGMLQRDAGDL</sequence>
<dbReference type="InterPro" id="IPR038071">
    <property type="entry name" value="UROD/MetE-like_sf"/>
</dbReference>
<proteinExistence type="predicted"/>
<dbReference type="EMBL" id="CP064954">
    <property type="protein sequence ID" value="QPK80028.1"/>
    <property type="molecule type" value="Genomic_DNA"/>
</dbReference>
<dbReference type="Proteomes" id="UP000594681">
    <property type="component" value="Chromosome"/>
</dbReference>
<accession>A0A7T0KHW9</accession>
<dbReference type="AlphaFoldDB" id="A0A7T0KHW9"/>
<keyword evidence="2" id="KW-1185">Reference proteome</keyword>
<evidence type="ECO:0000313" key="1">
    <source>
        <dbReference type="EMBL" id="QPK80028.1"/>
    </source>
</evidence>
<evidence type="ECO:0000313" key="2">
    <source>
        <dbReference type="Proteomes" id="UP000594681"/>
    </source>
</evidence>
<gene>
    <name evidence="1" type="ORF">G7Y31_04885</name>
</gene>
<dbReference type="Gene3D" id="3.20.20.210">
    <property type="match status" value="1"/>
</dbReference>
<dbReference type="RefSeq" id="WP_165009146.1">
    <property type="nucleotide sequence ID" value="NZ_CP064954.1"/>
</dbReference>